<sequence>MALLHKILVVDDDDISLFLATNLLKLLTVDVEVQTVSGAQQALDYLQAASQSGSYPELMLVEIIMEPMNGFEFMQAYRDSNRLNQLPIQIVFVSSNRQYRHLEQAQNFLDLDFIEKPLTPKNLAKYLA</sequence>
<dbReference type="InterPro" id="IPR011006">
    <property type="entry name" value="CheY-like_superfamily"/>
</dbReference>
<dbReference type="Pfam" id="PF00072">
    <property type="entry name" value="Response_reg"/>
    <property type="match status" value="1"/>
</dbReference>
<dbReference type="Gene3D" id="3.40.50.2300">
    <property type="match status" value="1"/>
</dbReference>
<evidence type="ECO:0000256" key="2">
    <source>
        <dbReference type="PROSITE-ProRule" id="PRU00169"/>
    </source>
</evidence>
<dbReference type="InterPro" id="IPR001789">
    <property type="entry name" value="Sig_transdc_resp-reg_receiver"/>
</dbReference>
<organism evidence="4 5">
    <name type="scientific">Adhaeribacter swui</name>
    <dbReference type="NCBI Taxonomy" id="2086471"/>
    <lineage>
        <taxon>Bacteria</taxon>
        <taxon>Pseudomonadati</taxon>
        <taxon>Bacteroidota</taxon>
        <taxon>Cytophagia</taxon>
        <taxon>Cytophagales</taxon>
        <taxon>Hymenobacteraceae</taxon>
        <taxon>Adhaeribacter</taxon>
    </lineage>
</organism>
<dbReference type="EMBL" id="CP055155">
    <property type="protein sequence ID" value="QNF31374.1"/>
    <property type="molecule type" value="Genomic_DNA"/>
</dbReference>
<dbReference type="PANTHER" id="PTHR44591:SF3">
    <property type="entry name" value="RESPONSE REGULATORY DOMAIN-CONTAINING PROTEIN"/>
    <property type="match status" value="1"/>
</dbReference>
<dbReference type="SMART" id="SM00448">
    <property type="entry name" value="REC"/>
    <property type="match status" value="1"/>
</dbReference>
<dbReference type="KEGG" id="aswu:HUW51_01045"/>
<keyword evidence="1" id="KW-0597">Phosphoprotein</keyword>
<accession>A0A7G7G2J0</accession>
<feature type="domain" description="Response regulatory" evidence="3">
    <location>
        <begin position="6"/>
        <end position="128"/>
    </location>
</feature>
<dbReference type="Proteomes" id="UP000515237">
    <property type="component" value="Plasmid unnamed2"/>
</dbReference>
<dbReference type="RefSeq" id="WP_185269940.1">
    <property type="nucleotide sequence ID" value="NZ_CP055155.1"/>
</dbReference>
<evidence type="ECO:0000256" key="1">
    <source>
        <dbReference type="ARBA" id="ARBA00022553"/>
    </source>
</evidence>
<evidence type="ECO:0000313" key="4">
    <source>
        <dbReference type="EMBL" id="QNF31374.1"/>
    </source>
</evidence>
<evidence type="ECO:0000259" key="3">
    <source>
        <dbReference type="PROSITE" id="PS50110"/>
    </source>
</evidence>
<protein>
    <submittedName>
        <fullName evidence="4">Response regulator</fullName>
    </submittedName>
</protein>
<dbReference type="PROSITE" id="PS50110">
    <property type="entry name" value="RESPONSE_REGULATORY"/>
    <property type="match status" value="1"/>
</dbReference>
<comment type="caution">
    <text evidence="2">Lacks conserved residue(s) required for the propagation of feature annotation.</text>
</comment>
<name>A0A7G7G2J0_9BACT</name>
<dbReference type="InterPro" id="IPR050595">
    <property type="entry name" value="Bact_response_regulator"/>
</dbReference>
<reference evidence="4 5" key="1">
    <citation type="journal article" date="2018" name="Int. J. Syst. Evol. Microbiol.">
        <title>Adhaeribacter swui sp. nov., isolated from wet mud.</title>
        <authorList>
            <person name="Kim D.U."/>
            <person name="Kim K.W."/>
            <person name="Kang M.S."/>
            <person name="Kim J.Y."/>
            <person name="Jang J.H."/>
            <person name="Kim M.K."/>
        </authorList>
    </citation>
    <scope>NUCLEOTIDE SEQUENCE [LARGE SCALE GENOMIC DNA]</scope>
    <source>
        <strain evidence="4 5">KCTC 52873</strain>
        <plasmid evidence="4">unnamed2</plasmid>
    </source>
</reference>
<dbReference type="AlphaFoldDB" id="A0A7G7G2J0"/>
<dbReference type="PANTHER" id="PTHR44591">
    <property type="entry name" value="STRESS RESPONSE REGULATOR PROTEIN 1"/>
    <property type="match status" value="1"/>
</dbReference>
<geneLocation type="plasmid" evidence="4 5">
    <name>unnamed2</name>
</geneLocation>
<keyword evidence="5" id="KW-1185">Reference proteome</keyword>
<proteinExistence type="predicted"/>
<gene>
    <name evidence="4" type="ORF">HUW51_01045</name>
</gene>
<dbReference type="GO" id="GO:0000160">
    <property type="term" value="P:phosphorelay signal transduction system"/>
    <property type="evidence" value="ECO:0007669"/>
    <property type="project" value="InterPro"/>
</dbReference>
<keyword evidence="4" id="KW-0614">Plasmid</keyword>
<evidence type="ECO:0000313" key="5">
    <source>
        <dbReference type="Proteomes" id="UP000515237"/>
    </source>
</evidence>
<dbReference type="SUPFAM" id="SSF52172">
    <property type="entry name" value="CheY-like"/>
    <property type="match status" value="1"/>
</dbReference>